<dbReference type="GO" id="GO:0005576">
    <property type="term" value="C:extracellular region"/>
    <property type="evidence" value="ECO:0007669"/>
    <property type="project" value="UniProtKB-SubCell"/>
</dbReference>
<comment type="subcellular location">
    <subcellularLocation>
        <location evidence="1">Secreted</location>
    </subcellularLocation>
</comment>
<dbReference type="PANTHER" id="PTHR34216:SF3">
    <property type="entry name" value="POLY-BETA-1,6-N-ACETYL-D-GLUCOSAMINE N-DEACETYLASE"/>
    <property type="match status" value="1"/>
</dbReference>
<comment type="caution">
    <text evidence="5">The sequence shown here is derived from an EMBL/GenBank/DDBJ whole genome shotgun (WGS) entry which is preliminary data.</text>
</comment>
<evidence type="ECO:0000259" key="4">
    <source>
        <dbReference type="PROSITE" id="PS51677"/>
    </source>
</evidence>
<name>A0ABD4RK72_9CLOT</name>
<proteinExistence type="predicted"/>
<dbReference type="AlphaFoldDB" id="A0ABD4RK72"/>
<keyword evidence="2" id="KW-0732">Signal</keyword>
<feature type="region of interest" description="Disordered" evidence="3">
    <location>
        <begin position="1"/>
        <end position="33"/>
    </location>
</feature>
<evidence type="ECO:0000256" key="2">
    <source>
        <dbReference type="ARBA" id="ARBA00022729"/>
    </source>
</evidence>
<gene>
    <name evidence="5" type="ORF">K4H94_12050</name>
</gene>
<dbReference type="Pfam" id="PF01522">
    <property type="entry name" value="Polysacc_deac_1"/>
    <property type="match status" value="1"/>
</dbReference>
<accession>A0ABD4RK72</accession>
<dbReference type="InterPro" id="IPR011330">
    <property type="entry name" value="Glyco_hydro/deAcase_b/a-brl"/>
</dbReference>
<dbReference type="Proteomes" id="UP000775179">
    <property type="component" value="Unassembled WGS sequence"/>
</dbReference>
<evidence type="ECO:0000313" key="5">
    <source>
        <dbReference type="EMBL" id="MBX7291726.1"/>
    </source>
</evidence>
<dbReference type="InterPro" id="IPR051398">
    <property type="entry name" value="Polysacch_Deacetylase"/>
</dbReference>
<dbReference type="Gene3D" id="3.20.20.370">
    <property type="entry name" value="Glycoside hydrolase/deacetylase"/>
    <property type="match status" value="1"/>
</dbReference>
<protein>
    <submittedName>
        <fullName evidence="5">Polysaccharide deacetylase family protein</fullName>
    </submittedName>
</protein>
<evidence type="ECO:0000256" key="3">
    <source>
        <dbReference type="SAM" id="MobiDB-lite"/>
    </source>
</evidence>
<dbReference type="PROSITE" id="PS51677">
    <property type="entry name" value="NODB"/>
    <property type="match status" value="1"/>
</dbReference>
<evidence type="ECO:0000313" key="6">
    <source>
        <dbReference type="Proteomes" id="UP000775179"/>
    </source>
</evidence>
<dbReference type="SUPFAM" id="SSF88713">
    <property type="entry name" value="Glycoside hydrolase/deacetylase"/>
    <property type="match status" value="1"/>
</dbReference>
<dbReference type="PANTHER" id="PTHR34216">
    <property type="match status" value="1"/>
</dbReference>
<dbReference type="CDD" id="cd10918">
    <property type="entry name" value="CE4_NodB_like_5s_6s"/>
    <property type="match status" value="1"/>
</dbReference>
<dbReference type="InterPro" id="IPR002509">
    <property type="entry name" value="NODB_dom"/>
</dbReference>
<reference evidence="5 6" key="1">
    <citation type="submission" date="2021-08" db="EMBL/GenBank/DDBJ databases">
        <title>Genome sequence analysis of Clostridium chauvoei strains of European origin and evaluation of typing options for outbreak investigations.</title>
        <authorList>
            <person name="Abdel-Glil M."/>
            <person name="Thomas P."/>
            <person name="Seyboldt C."/>
        </authorList>
    </citation>
    <scope>NUCLEOTIDE SEQUENCE [LARGE SCALE GENOMIC DNA]</scope>
    <source>
        <strain evidence="5 6">S0260-09</strain>
    </source>
</reference>
<feature type="domain" description="NodB homology" evidence="4">
    <location>
        <begin position="108"/>
        <end position="267"/>
    </location>
</feature>
<dbReference type="EMBL" id="JAIFTX010000035">
    <property type="protein sequence ID" value="MBX7291726.1"/>
    <property type="molecule type" value="Genomic_DNA"/>
</dbReference>
<organism evidence="5 6">
    <name type="scientific">Clostridium chauvoei</name>
    <dbReference type="NCBI Taxonomy" id="46867"/>
    <lineage>
        <taxon>Bacteria</taxon>
        <taxon>Bacillati</taxon>
        <taxon>Bacillota</taxon>
        <taxon>Clostridia</taxon>
        <taxon>Eubacteriales</taxon>
        <taxon>Clostridiaceae</taxon>
        <taxon>Clostridium</taxon>
    </lineage>
</organism>
<sequence>MVINKEETDNQAEENGQIIEDEEEKEENTEEIKEDKKEVIEYIELDPSEVYVPILMYHSIADLDPTNNLMVPTSQFEEQVKWLKENGFTSMLMGDVISSLKTGKVPKKPVAITFDDGYVDNYTNAYRILKKYDMKATFFIITDNTDKDPAYMSLNMLKEMKESGMAIESHTANHLELDKLSREDKVYSIRQAKDFLKNNLGIENKYLCYPVGKCDNETIEVAKELGIEGAVTTQNGFSNIKNGELQLKRVRISPIEIETFKGIFSEF</sequence>
<evidence type="ECO:0000256" key="1">
    <source>
        <dbReference type="ARBA" id="ARBA00004613"/>
    </source>
</evidence>
<feature type="compositionally biased region" description="Acidic residues" evidence="3">
    <location>
        <begin position="19"/>
        <end position="29"/>
    </location>
</feature>